<evidence type="ECO:0000313" key="2">
    <source>
        <dbReference type="EMBL" id="CAG7723421.1"/>
    </source>
</evidence>
<sequence>MGRGRKIKAQNTGKVGENSGESPEDMGEFIFKILEKVPTVVKMGEILRVDGNILGAKENVITGFAIARVSLNVLNVDDGGDGIRRKERSGVEKPLK</sequence>
<dbReference type="Proteomes" id="UP000708208">
    <property type="component" value="Unassembled WGS sequence"/>
</dbReference>
<evidence type="ECO:0000313" key="3">
    <source>
        <dbReference type="Proteomes" id="UP000708208"/>
    </source>
</evidence>
<reference evidence="2" key="1">
    <citation type="submission" date="2021-06" db="EMBL/GenBank/DDBJ databases">
        <authorList>
            <person name="Hodson N. C."/>
            <person name="Mongue J. A."/>
            <person name="Jaron S. K."/>
        </authorList>
    </citation>
    <scope>NUCLEOTIDE SEQUENCE</scope>
</reference>
<feature type="region of interest" description="Disordered" evidence="1">
    <location>
        <begin position="1"/>
        <end position="24"/>
    </location>
</feature>
<name>A0A8J2P2T4_9HEXA</name>
<keyword evidence="3" id="KW-1185">Reference proteome</keyword>
<dbReference type="AlphaFoldDB" id="A0A8J2P2T4"/>
<accession>A0A8J2P2T4</accession>
<evidence type="ECO:0000256" key="1">
    <source>
        <dbReference type="SAM" id="MobiDB-lite"/>
    </source>
</evidence>
<comment type="caution">
    <text evidence="2">The sequence shown here is derived from an EMBL/GenBank/DDBJ whole genome shotgun (WGS) entry which is preliminary data.</text>
</comment>
<proteinExistence type="predicted"/>
<organism evidence="2 3">
    <name type="scientific">Allacma fusca</name>
    <dbReference type="NCBI Taxonomy" id="39272"/>
    <lineage>
        <taxon>Eukaryota</taxon>
        <taxon>Metazoa</taxon>
        <taxon>Ecdysozoa</taxon>
        <taxon>Arthropoda</taxon>
        <taxon>Hexapoda</taxon>
        <taxon>Collembola</taxon>
        <taxon>Symphypleona</taxon>
        <taxon>Sminthuridae</taxon>
        <taxon>Allacma</taxon>
    </lineage>
</organism>
<protein>
    <submittedName>
        <fullName evidence="2">Uncharacterized protein</fullName>
    </submittedName>
</protein>
<dbReference type="EMBL" id="CAJVCH010098985">
    <property type="protein sequence ID" value="CAG7723421.1"/>
    <property type="molecule type" value="Genomic_DNA"/>
</dbReference>
<gene>
    <name evidence="2" type="ORF">AFUS01_LOCUS12510</name>
</gene>